<keyword evidence="4" id="KW-0479">Metal-binding</keyword>
<evidence type="ECO:0000256" key="4">
    <source>
        <dbReference type="ARBA" id="ARBA00022723"/>
    </source>
</evidence>
<dbReference type="CDD" id="cd06216">
    <property type="entry name" value="FNR_iron_sulfur_binding_2"/>
    <property type="match status" value="1"/>
</dbReference>
<feature type="domain" description="2Fe-2S ferredoxin-type" evidence="9">
    <location>
        <begin position="283"/>
        <end position="366"/>
    </location>
</feature>
<organism evidence="11 12">
    <name type="scientific">Rhodococcus oxybenzonivorans</name>
    <dbReference type="NCBI Taxonomy" id="1990687"/>
    <lineage>
        <taxon>Bacteria</taxon>
        <taxon>Bacillati</taxon>
        <taxon>Actinomycetota</taxon>
        <taxon>Actinomycetes</taxon>
        <taxon>Mycobacteriales</taxon>
        <taxon>Nocardiaceae</taxon>
        <taxon>Rhodococcus</taxon>
    </lineage>
</organism>
<evidence type="ECO:0000256" key="5">
    <source>
        <dbReference type="ARBA" id="ARBA00022827"/>
    </source>
</evidence>
<dbReference type="InterPro" id="IPR001433">
    <property type="entry name" value="OxRdtase_FAD/NAD-bd"/>
</dbReference>
<dbReference type="KEGG" id="roz:CBI38_28435"/>
<dbReference type="InterPro" id="IPR017938">
    <property type="entry name" value="Riboflavin_synthase-like_b-brl"/>
</dbReference>
<dbReference type="Pfam" id="PF00111">
    <property type="entry name" value="Fer2"/>
    <property type="match status" value="1"/>
</dbReference>
<dbReference type="InterPro" id="IPR008333">
    <property type="entry name" value="Cbr1-like_FAD-bd_dom"/>
</dbReference>
<keyword evidence="7" id="KW-0408">Iron</keyword>
<dbReference type="InterPro" id="IPR012675">
    <property type="entry name" value="Beta-grasp_dom_sf"/>
</dbReference>
<dbReference type="SUPFAM" id="SSF54292">
    <property type="entry name" value="2Fe-2S ferredoxin-like"/>
    <property type="match status" value="1"/>
</dbReference>
<dbReference type="InterPro" id="IPR050415">
    <property type="entry name" value="MRET"/>
</dbReference>
<evidence type="ECO:0000259" key="9">
    <source>
        <dbReference type="PROSITE" id="PS51085"/>
    </source>
</evidence>
<dbReference type="Gene3D" id="2.40.30.10">
    <property type="entry name" value="Translation factors"/>
    <property type="match status" value="1"/>
</dbReference>
<name>A0A2S2C4U4_9NOCA</name>
<keyword evidence="3" id="KW-0001">2Fe-2S</keyword>
<evidence type="ECO:0000256" key="3">
    <source>
        <dbReference type="ARBA" id="ARBA00022714"/>
    </source>
</evidence>
<keyword evidence="8" id="KW-0411">Iron-sulfur</keyword>
<dbReference type="RefSeq" id="WP_109335430.1">
    <property type="nucleotide sequence ID" value="NZ_CP021354.1"/>
</dbReference>
<dbReference type="GO" id="GO:0046872">
    <property type="term" value="F:metal ion binding"/>
    <property type="evidence" value="ECO:0007669"/>
    <property type="project" value="UniProtKB-KW"/>
</dbReference>
<evidence type="ECO:0000256" key="6">
    <source>
        <dbReference type="ARBA" id="ARBA00023002"/>
    </source>
</evidence>
<dbReference type="InterPro" id="IPR036010">
    <property type="entry name" value="2Fe-2S_ferredoxin-like_sf"/>
</dbReference>
<evidence type="ECO:0000256" key="8">
    <source>
        <dbReference type="ARBA" id="ARBA00023014"/>
    </source>
</evidence>
<comment type="cofactor">
    <cofactor evidence="1">
        <name>FAD</name>
        <dbReference type="ChEBI" id="CHEBI:57692"/>
    </cofactor>
</comment>
<dbReference type="PANTHER" id="PTHR47354">
    <property type="entry name" value="NADH OXIDOREDUCTASE HCR"/>
    <property type="match status" value="1"/>
</dbReference>
<dbReference type="GO" id="GO:0016491">
    <property type="term" value="F:oxidoreductase activity"/>
    <property type="evidence" value="ECO:0007669"/>
    <property type="project" value="UniProtKB-KW"/>
</dbReference>
<dbReference type="CDD" id="cd00207">
    <property type="entry name" value="fer2"/>
    <property type="match status" value="1"/>
</dbReference>
<dbReference type="EMBL" id="CP021354">
    <property type="protein sequence ID" value="AWK75895.1"/>
    <property type="molecule type" value="Genomic_DNA"/>
</dbReference>
<dbReference type="Pfam" id="PF00970">
    <property type="entry name" value="FAD_binding_6"/>
    <property type="match status" value="1"/>
</dbReference>
<dbReference type="PANTHER" id="PTHR47354:SF6">
    <property type="entry name" value="NADH OXIDOREDUCTASE HCR"/>
    <property type="match status" value="1"/>
</dbReference>
<evidence type="ECO:0000256" key="2">
    <source>
        <dbReference type="ARBA" id="ARBA00022630"/>
    </source>
</evidence>
<dbReference type="Pfam" id="PF00175">
    <property type="entry name" value="NAD_binding_1"/>
    <property type="match status" value="1"/>
</dbReference>
<evidence type="ECO:0000313" key="11">
    <source>
        <dbReference type="EMBL" id="AWK75895.1"/>
    </source>
</evidence>
<proteinExistence type="predicted"/>
<dbReference type="Gene3D" id="3.10.20.30">
    <property type="match status" value="1"/>
</dbReference>
<keyword evidence="2" id="KW-0285">Flavoprotein</keyword>
<protein>
    <submittedName>
        <fullName evidence="11">Stearoyl-CoA 9-desaturase</fullName>
    </submittedName>
</protein>
<keyword evidence="6" id="KW-0560">Oxidoreductase</keyword>
<dbReference type="PROSITE" id="PS51085">
    <property type="entry name" value="2FE2S_FER_2"/>
    <property type="match status" value="1"/>
</dbReference>
<dbReference type="Proteomes" id="UP000245711">
    <property type="component" value="Chromosome"/>
</dbReference>
<feature type="domain" description="FAD-binding FR-type" evidence="10">
    <location>
        <begin position="43"/>
        <end position="146"/>
    </location>
</feature>
<gene>
    <name evidence="11" type="ORF">CBI38_28435</name>
</gene>
<dbReference type="PROSITE" id="PS51384">
    <property type="entry name" value="FAD_FR"/>
    <property type="match status" value="1"/>
</dbReference>
<keyword evidence="5" id="KW-0274">FAD</keyword>
<accession>A0A2S2C4U4</accession>
<evidence type="ECO:0000259" key="10">
    <source>
        <dbReference type="PROSITE" id="PS51384"/>
    </source>
</evidence>
<dbReference type="OrthoDB" id="9796486at2"/>
<sequence>MAERGARPKVPVVRRFMLRAVRHLFSPLRPDDYLELINPLWTTRELRGRVERVEPASADSATVVIRPQYEWFGHEAGQYVRLGVVLDGVYYWRAYSLTSDPDPDDGLISVTPKLVESGTVSPYLVRDIRPGDIVRLGEVEGTFTLPDPLPDKLLFISAGSGITPIISMLRSLDHKNAVDDVVVAHSARSEEQVMFDSTLRDLDRRHDGFRLVLRLTGREGRLTPDALAELCPDWREREVFASGPGEMLDQLVEHWNDHGDPQRLHMERFQPVIGGDDAGGEGGEVHFSDSDVKTEVDGGTPILVAGENAGLTLPFGCRIGICHTCVGTLKAGRLRDLRTGDVVDDAVGQAVRTCVHTAEGDIEIEL</sequence>
<dbReference type="InterPro" id="IPR039261">
    <property type="entry name" value="FNR_nucleotide-bd"/>
</dbReference>
<dbReference type="InterPro" id="IPR017927">
    <property type="entry name" value="FAD-bd_FR_type"/>
</dbReference>
<evidence type="ECO:0000313" key="12">
    <source>
        <dbReference type="Proteomes" id="UP000245711"/>
    </source>
</evidence>
<dbReference type="GO" id="GO:0051537">
    <property type="term" value="F:2 iron, 2 sulfur cluster binding"/>
    <property type="evidence" value="ECO:0007669"/>
    <property type="project" value="UniProtKB-KW"/>
</dbReference>
<evidence type="ECO:0000256" key="1">
    <source>
        <dbReference type="ARBA" id="ARBA00001974"/>
    </source>
</evidence>
<dbReference type="SUPFAM" id="SSF63380">
    <property type="entry name" value="Riboflavin synthase domain-like"/>
    <property type="match status" value="1"/>
</dbReference>
<reference evidence="11 12" key="1">
    <citation type="submission" date="2017-05" db="EMBL/GenBank/DDBJ databases">
        <title>Isolation of Rhodococcus sp. S2-17 biodegrading of BP-3.</title>
        <authorList>
            <person name="Lee Y."/>
            <person name="Kim K.H."/>
            <person name="Chun B.H."/>
            <person name="Jung H.S."/>
            <person name="Jeon C.O."/>
        </authorList>
    </citation>
    <scope>NUCLEOTIDE SEQUENCE [LARGE SCALE GENOMIC DNA]</scope>
    <source>
        <strain evidence="11 12">S2-17</strain>
    </source>
</reference>
<dbReference type="AlphaFoldDB" id="A0A2S2C4U4"/>
<dbReference type="SUPFAM" id="SSF52343">
    <property type="entry name" value="Ferredoxin reductase-like, C-terminal NADP-linked domain"/>
    <property type="match status" value="1"/>
</dbReference>
<dbReference type="Gene3D" id="3.40.50.80">
    <property type="entry name" value="Nucleotide-binding domain of ferredoxin-NADP reductase (FNR) module"/>
    <property type="match status" value="1"/>
</dbReference>
<dbReference type="InterPro" id="IPR001041">
    <property type="entry name" value="2Fe-2S_ferredoxin-type"/>
</dbReference>
<keyword evidence="12" id="KW-1185">Reference proteome</keyword>
<evidence type="ECO:0000256" key="7">
    <source>
        <dbReference type="ARBA" id="ARBA00023004"/>
    </source>
</evidence>